<dbReference type="Gene3D" id="3.20.20.80">
    <property type="entry name" value="Glycosidases"/>
    <property type="match status" value="1"/>
</dbReference>
<dbReference type="GO" id="GO:0006680">
    <property type="term" value="P:glucosylceramide catabolic process"/>
    <property type="evidence" value="ECO:0007669"/>
    <property type="project" value="TreeGrafter"/>
</dbReference>
<organism evidence="6 7">
    <name type="scientific">Hyphodiscus hymeniophilus</name>
    <dbReference type="NCBI Taxonomy" id="353542"/>
    <lineage>
        <taxon>Eukaryota</taxon>
        <taxon>Fungi</taxon>
        <taxon>Dikarya</taxon>
        <taxon>Ascomycota</taxon>
        <taxon>Pezizomycotina</taxon>
        <taxon>Leotiomycetes</taxon>
        <taxon>Helotiales</taxon>
        <taxon>Hyphodiscaceae</taxon>
        <taxon>Hyphodiscus</taxon>
    </lineage>
</organism>
<dbReference type="InterPro" id="IPR017853">
    <property type="entry name" value="GH"/>
</dbReference>
<dbReference type="InterPro" id="IPR001139">
    <property type="entry name" value="Glyco_hydro_30"/>
</dbReference>
<feature type="domain" description="Glycosyl hydrolase family 30 beta sandwich" evidence="5">
    <location>
        <begin position="304"/>
        <end position="385"/>
    </location>
</feature>
<reference evidence="6" key="1">
    <citation type="submission" date="2019-07" db="EMBL/GenBank/DDBJ databases">
        <title>Hyphodiscus hymeniophilus genome sequencing and assembly.</title>
        <authorList>
            <person name="Kramer G."/>
            <person name="Nodwell J."/>
        </authorList>
    </citation>
    <scope>NUCLEOTIDE SEQUENCE</scope>
    <source>
        <strain evidence="6">ATCC 34498</strain>
    </source>
</reference>
<dbReference type="SUPFAM" id="SSF51011">
    <property type="entry name" value="Glycosyl hydrolase domain"/>
    <property type="match status" value="1"/>
</dbReference>
<comment type="caution">
    <text evidence="6">The sequence shown here is derived from an EMBL/GenBank/DDBJ whole genome shotgun (WGS) entry which is preliminary data.</text>
</comment>
<accession>A0A9P6VPL9</accession>
<feature type="domain" description="Endo-beta-1,6-galactanase-like" evidence="4">
    <location>
        <begin position="27"/>
        <end position="175"/>
    </location>
</feature>
<dbReference type="Pfam" id="PF17189">
    <property type="entry name" value="Glyco_hydro_30C"/>
    <property type="match status" value="1"/>
</dbReference>
<dbReference type="Proteomes" id="UP000785200">
    <property type="component" value="Unassembled WGS sequence"/>
</dbReference>
<keyword evidence="7" id="KW-1185">Reference proteome</keyword>
<evidence type="ECO:0000256" key="1">
    <source>
        <dbReference type="ARBA" id="ARBA00005382"/>
    </source>
</evidence>
<dbReference type="InterPro" id="IPR033452">
    <property type="entry name" value="GH30_C"/>
</dbReference>
<dbReference type="AlphaFoldDB" id="A0A9P6VPL9"/>
<sequence>MTIIRNGIGSSAANVSNMLSILRTAPTIEGRVNPNGTANYTWDGSDNGQLSFTKKAQAYGNITVIADAWSAPPFMKTNNDEIYSGYICGVTGTSCATGDWRQAYANYLAQYVGFYAQEGIPIKYIGFVNEPDLNEPYPSMGTSGAQAADFINVLYPTLKAANLSTGISCCDGSGWYAESVYTSGLASVASKLAIRSSHPYSTPATYSLTTLQPTWQTEWSNQKGANYTTEWYSGENNPGEGLIWATNIYTGLTSGNCSAYLYWQGAQYGEYVNTALLSVNFDGTLTVPKRLWAFAQFSRGVRPGAVRVATTSSTTNVKLSAFQNLDGSLAIQTINSASSAYNVTLTLKGLTGMKVASWLTDNNNNFTAWDGALTSVTGSVPPCSFVSFIVS</sequence>
<evidence type="ECO:0000259" key="4">
    <source>
        <dbReference type="Pfam" id="PF14587"/>
    </source>
</evidence>
<evidence type="ECO:0008006" key="8">
    <source>
        <dbReference type="Google" id="ProtNLM"/>
    </source>
</evidence>
<gene>
    <name evidence="6" type="ORF">D0Z07_0827</name>
</gene>
<evidence type="ECO:0000256" key="2">
    <source>
        <dbReference type="ARBA" id="ARBA00022729"/>
    </source>
</evidence>
<name>A0A9P6VPL9_9HELO</name>
<dbReference type="Gene3D" id="2.60.40.1180">
    <property type="entry name" value="Golgi alpha-mannosidase II"/>
    <property type="match status" value="1"/>
</dbReference>
<dbReference type="InterPro" id="IPR039514">
    <property type="entry name" value="6GAL-like"/>
</dbReference>
<dbReference type="PANTHER" id="PTHR11069">
    <property type="entry name" value="GLUCOSYLCERAMIDASE"/>
    <property type="match status" value="1"/>
</dbReference>
<protein>
    <recommendedName>
        <fullName evidence="8">Glycoside hydrolase family 30 protein</fullName>
    </recommendedName>
</protein>
<comment type="similarity">
    <text evidence="1">Belongs to the glycosyl hydrolase 30 family.</text>
</comment>
<dbReference type="EMBL" id="VNKQ01000003">
    <property type="protein sequence ID" value="KAG0651887.1"/>
    <property type="molecule type" value="Genomic_DNA"/>
</dbReference>
<evidence type="ECO:0000256" key="3">
    <source>
        <dbReference type="ARBA" id="ARBA00022801"/>
    </source>
</evidence>
<proteinExistence type="inferred from homology"/>
<dbReference type="OrthoDB" id="2012278at2759"/>
<dbReference type="PANTHER" id="PTHR11069:SF23">
    <property type="entry name" value="LYSOSOMAL ACID GLUCOSYLCERAMIDASE"/>
    <property type="match status" value="1"/>
</dbReference>
<evidence type="ECO:0000313" key="6">
    <source>
        <dbReference type="EMBL" id="KAG0651887.1"/>
    </source>
</evidence>
<dbReference type="InterPro" id="IPR013780">
    <property type="entry name" value="Glyco_hydro_b"/>
</dbReference>
<dbReference type="GO" id="GO:0016020">
    <property type="term" value="C:membrane"/>
    <property type="evidence" value="ECO:0007669"/>
    <property type="project" value="GOC"/>
</dbReference>
<evidence type="ECO:0000259" key="5">
    <source>
        <dbReference type="Pfam" id="PF17189"/>
    </source>
</evidence>
<dbReference type="GO" id="GO:0004348">
    <property type="term" value="F:glucosylceramidase activity"/>
    <property type="evidence" value="ECO:0007669"/>
    <property type="project" value="InterPro"/>
</dbReference>
<keyword evidence="3" id="KW-0378">Hydrolase</keyword>
<dbReference type="Pfam" id="PF14587">
    <property type="entry name" value="Glyco_hydr_30_2"/>
    <property type="match status" value="1"/>
</dbReference>
<evidence type="ECO:0000313" key="7">
    <source>
        <dbReference type="Proteomes" id="UP000785200"/>
    </source>
</evidence>
<keyword evidence="2" id="KW-0732">Signal</keyword>
<dbReference type="SUPFAM" id="SSF51445">
    <property type="entry name" value="(Trans)glycosidases"/>
    <property type="match status" value="1"/>
</dbReference>